<feature type="transmembrane region" description="Helical" evidence="6">
    <location>
        <begin position="24"/>
        <end position="49"/>
    </location>
</feature>
<feature type="transmembrane region" description="Helical" evidence="6">
    <location>
        <begin position="208"/>
        <end position="227"/>
    </location>
</feature>
<evidence type="ECO:0000256" key="6">
    <source>
        <dbReference type="SAM" id="Phobius"/>
    </source>
</evidence>
<dbReference type="GO" id="GO:0005886">
    <property type="term" value="C:plasma membrane"/>
    <property type="evidence" value="ECO:0007669"/>
    <property type="project" value="UniProtKB-SubCell"/>
</dbReference>
<keyword evidence="3 6" id="KW-0812">Transmembrane</keyword>
<accession>A0A1N6XK96</accession>
<dbReference type="CDD" id="cd06580">
    <property type="entry name" value="TM_PBP1_transp_TpRbsC_like"/>
    <property type="match status" value="1"/>
</dbReference>
<evidence type="ECO:0000256" key="2">
    <source>
        <dbReference type="ARBA" id="ARBA00022475"/>
    </source>
</evidence>
<feature type="transmembrane region" description="Helical" evidence="6">
    <location>
        <begin position="123"/>
        <end position="141"/>
    </location>
</feature>
<comment type="subcellular location">
    <subcellularLocation>
        <location evidence="1">Cell membrane</location>
        <topology evidence="1">Multi-pass membrane protein</topology>
    </subcellularLocation>
</comment>
<dbReference type="RefSeq" id="WP_076428778.1">
    <property type="nucleotide sequence ID" value="NZ_FTNO01000001.1"/>
</dbReference>
<dbReference type="EMBL" id="FTNO01000001">
    <property type="protein sequence ID" value="SIR02752.1"/>
    <property type="molecule type" value="Genomic_DNA"/>
</dbReference>
<name>A0A1N6XK96_9EURY</name>
<keyword evidence="5 6" id="KW-0472">Membrane</keyword>
<gene>
    <name evidence="7" type="ORF">SAMN05421858_1167</name>
</gene>
<dbReference type="GO" id="GO:0022857">
    <property type="term" value="F:transmembrane transporter activity"/>
    <property type="evidence" value="ECO:0007669"/>
    <property type="project" value="InterPro"/>
</dbReference>
<protein>
    <submittedName>
        <fullName evidence="7">Nucleoside ABC transporter membrane protein</fullName>
    </submittedName>
</protein>
<feature type="transmembrane region" description="Helical" evidence="6">
    <location>
        <begin position="315"/>
        <end position="336"/>
    </location>
</feature>
<keyword evidence="4 6" id="KW-1133">Transmembrane helix</keyword>
<dbReference type="Pfam" id="PF02653">
    <property type="entry name" value="BPD_transp_2"/>
    <property type="match status" value="1"/>
</dbReference>
<dbReference type="PANTHER" id="PTHR47089">
    <property type="entry name" value="ABC TRANSPORTER, PERMEASE PROTEIN"/>
    <property type="match status" value="1"/>
</dbReference>
<reference evidence="8" key="1">
    <citation type="submission" date="2017-01" db="EMBL/GenBank/DDBJ databases">
        <authorList>
            <person name="Varghese N."/>
            <person name="Submissions S."/>
        </authorList>
    </citation>
    <scope>NUCLEOTIDE SEQUENCE [LARGE SCALE GENOMIC DNA]</scope>
    <source>
        <strain evidence="8">CGMCC 1.7737</strain>
    </source>
</reference>
<dbReference type="AlphaFoldDB" id="A0A1N6XK96"/>
<feature type="transmembrane region" description="Helical" evidence="6">
    <location>
        <begin position="148"/>
        <end position="166"/>
    </location>
</feature>
<organism evidence="7 8">
    <name type="scientific">Haladaptatus litoreus</name>
    <dbReference type="NCBI Taxonomy" id="553468"/>
    <lineage>
        <taxon>Archaea</taxon>
        <taxon>Methanobacteriati</taxon>
        <taxon>Methanobacteriota</taxon>
        <taxon>Stenosarchaea group</taxon>
        <taxon>Halobacteria</taxon>
        <taxon>Halobacteriales</taxon>
        <taxon>Haladaptataceae</taxon>
        <taxon>Haladaptatus</taxon>
    </lineage>
</organism>
<dbReference type="PANTHER" id="PTHR47089:SF1">
    <property type="entry name" value="GUANOSINE ABC TRANSPORTER PERMEASE PROTEIN NUPP"/>
    <property type="match status" value="1"/>
</dbReference>
<feature type="transmembrane region" description="Helical" evidence="6">
    <location>
        <begin position="172"/>
        <end position="196"/>
    </location>
</feature>
<sequence length="437" mass="45685">MSSWRERAEQSLGQLVEASAAERIFISLAALAMSILVGGLVILVSGFVATCSEPFLAQRMLITIPGSGGWGVELPLPGSFCYNPIQVYKYLFIGAFANPQQFSLIPFNPAIDLYSLASTLRETTMLLFTGLAVAVAFRAGMFNIGTQGQLVLGALGSVMAVLWTAPHVPTGIVGGIILIPLGLFAGAVVGGIYGAIPGAMKAYADANEVITTIMLNFIATGLAFVLVSEYFQKPGSGNVQTRSIPEYATLSPTLFPRGSSFSLLVVVGALVLAVGIYLLLHRTAFGYDLRTSGIQPKAAEYGGVDAKKTMVSSMALSGVIGGIGGAIYVLMILGRWQTGVPSFGFDGITVTILAGNNPLGVPLAALLFGMLKSGSLTIDFALGVPKQLVGVLRGLIILFVAMPEFFRMVGKRWVTPEKQGAVATDGGTAVEGGESDE</sequence>
<evidence type="ECO:0000256" key="4">
    <source>
        <dbReference type="ARBA" id="ARBA00022989"/>
    </source>
</evidence>
<feature type="transmembrane region" description="Helical" evidence="6">
    <location>
        <begin position="261"/>
        <end position="280"/>
    </location>
</feature>
<evidence type="ECO:0000256" key="1">
    <source>
        <dbReference type="ARBA" id="ARBA00004651"/>
    </source>
</evidence>
<keyword evidence="8" id="KW-1185">Reference proteome</keyword>
<dbReference type="Proteomes" id="UP000186914">
    <property type="component" value="Unassembled WGS sequence"/>
</dbReference>
<evidence type="ECO:0000313" key="8">
    <source>
        <dbReference type="Proteomes" id="UP000186914"/>
    </source>
</evidence>
<keyword evidence="2" id="KW-1003">Cell membrane</keyword>
<evidence type="ECO:0000313" key="7">
    <source>
        <dbReference type="EMBL" id="SIR02752.1"/>
    </source>
</evidence>
<proteinExistence type="predicted"/>
<dbReference type="InterPro" id="IPR001851">
    <property type="entry name" value="ABC_transp_permease"/>
</dbReference>
<evidence type="ECO:0000256" key="3">
    <source>
        <dbReference type="ARBA" id="ARBA00022692"/>
    </source>
</evidence>
<feature type="transmembrane region" description="Helical" evidence="6">
    <location>
        <begin position="388"/>
        <end position="406"/>
    </location>
</feature>
<dbReference type="OrthoDB" id="86231at2157"/>
<feature type="transmembrane region" description="Helical" evidence="6">
    <location>
        <begin position="348"/>
        <end position="368"/>
    </location>
</feature>
<evidence type="ECO:0000256" key="5">
    <source>
        <dbReference type="ARBA" id="ARBA00023136"/>
    </source>
</evidence>